<dbReference type="Pfam" id="PF00902">
    <property type="entry name" value="TatC"/>
    <property type="match status" value="1"/>
</dbReference>
<dbReference type="PROSITE" id="PS01218">
    <property type="entry name" value="TATC"/>
    <property type="match status" value="1"/>
</dbReference>
<evidence type="ECO:0000256" key="1">
    <source>
        <dbReference type="ARBA" id="ARBA00004141"/>
    </source>
</evidence>
<keyword evidence="4 5" id="KW-0472">Membrane</keyword>
<feature type="transmembrane region" description="Helical" evidence="5">
    <location>
        <begin position="69"/>
        <end position="90"/>
    </location>
</feature>
<feature type="transmembrane region" description="Helical" evidence="5">
    <location>
        <begin position="27"/>
        <end position="49"/>
    </location>
</feature>
<proteinExistence type="inferred from homology"/>
<dbReference type="AlphaFoldDB" id="A0A8J2TJZ9"/>
<dbReference type="GO" id="GO:0065002">
    <property type="term" value="P:intracellular protein transmembrane transport"/>
    <property type="evidence" value="ECO:0007669"/>
    <property type="project" value="TreeGrafter"/>
</dbReference>
<dbReference type="GO" id="GO:0033281">
    <property type="term" value="C:TAT protein transport complex"/>
    <property type="evidence" value="ECO:0007669"/>
    <property type="project" value="UniProtKB-UniRule"/>
</dbReference>
<reference evidence="6" key="1">
    <citation type="journal article" date="2014" name="Int. J. Syst. Evol. Microbiol.">
        <title>Complete genome sequence of Corynebacterium casei LMG S-19264T (=DSM 44701T), isolated from a smear-ripened cheese.</title>
        <authorList>
            <consortium name="US DOE Joint Genome Institute (JGI-PGF)"/>
            <person name="Walter F."/>
            <person name="Albersmeier A."/>
            <person name="Kalinowski J."/>
            <person name="Ruckert C."/>
        </authorList>
    </citation>
    <scope>NUCLEOTIDE SEQUENCE</scope>
    <source>
        <strain evidence="6">CGMCC 1.12360</strain>
    </source>
</reference>
<comment type="caution">
    <text evidence="5">Lacks conserved residue(s) required for the propagation of feature annotation.</text>
</comment>
<dbReference type="PRINTS" id="PR01840">
    <property type="entry name" value="TATCFAMILY"/>
</dbReference>
<keyword evidence="5" id="KW-0811">Translocation</keyword>
<dbReference type="Proteomes" id="UP000602050">
    <property type="component" value="Unassembled WGS sequence"/>
</dbReference>
<keyword evidence="3 5" id="KW-1133">Transmembrane helix</keyword>
<comment type="similarity">
    <text evidence="5">Belongs to the TatC family.</text>
</comment>
<dbReference type="GO" id="GO:0043953">
    <property type="term" value="P:protein transport by the Tat complex"/>
    <property type="evidence" value="ECO:0007669"/>
    <property type="project" value="UniProtKB-UniRule"/>
</dbReference>
<keyword evidence="5" id="KW-0813">Transport</keyword>
<comment type="function">
    <text evidence="5">Part of the twin-arginine translocation (Tat) system that transports large folded proteins containing a characteristic twin-arginine motif in their signal peptide across membranes.</text>
</comment>
<keyword evidence="5" id="KW-0653">Protein transport</keyword>
<feature type="transmembrane region" description="Helical" evidence="5">
    <location>
        <begin position="111"/>
        <end position="138"/>
    </location>
</feature>
<evidence type="ECO:0000256" key="2">
    <source>
        <dbReference type="ARBA" id="ARBA00022692"/>
    </source>
</evidence>
<organism evidence="6 7">
    <name type="scientific">Compostibacillus humi</name>
    <dbReference type="NCBI Taxonomy" id="1245525"/>
    <lineage>
        <taxon>Bacteria</taxon>
        <taxon>Bacillati</taxon>
        <taxon>Bacillota</taxon>
        <taxon>Bacilli</taxon>
        <taxon>Bacillales</taxon>
        <taxon>Bacillaceae</taxon>
        <taxon>Compostibacillus</taxon>
    </lineage>
</organism>
<keyword evidence="7" id="KW-1185">Reference proteome</keyword>
<evidence type="ECO:0000313" key="7">
    <source>
        <dbReference type="Proteomes" id="UP000602050"/>
    </source>
</evidence>
<dbReference type="InterPro" id="IPR019820">
    <property type="entry name" value="Sec-indep_translocase_CS"/>
</dbReference>
<dbReference type="PANTHER" id="PTHR30371">
    <property type="entry name" value="SEC-INDEPENDENT PROTEIN TRANSLOCASE PROTEIN TATC"/>
    <property type="match status" value="1"/>
</dbReference>
<dbReference type="InterPro" id="IPR002033">
    <property type="entry name" value="TatC"/>
</dbReference>
<accession>A0A8J2TJZ9</accession>
<dbReference type="HAMAP" id="MF_00902">
    <property type="entry name" value="TatC"/>
    <property type="match status" value="1"/>
</dbReference>
<dbReference type="GO" id="GO:0009977">
    <property type="term" value="F:proton motive force dependent protein transmembrane transporter activity"/>
    <property type="evidence" value="ECO:0007669"/>
    <property type="project" value="TreeGrafter"/>
</dbReference>
<feature type="transmembrane region" description="Helical" evidence="5">
    <location>
        <begin position="196"/>
        <end position="214"/>
    </location>
</feature>
<keyword evidence="2 5" id="KW-0812">Transmembrane</keyword>
<gene>
    <name evidence="5 6" type="primary">tatC</name>
    <name evidence="6" type="ORF">GCM10010978_17630</name>
</gene>
<evidence type="ECO:0000256" key="3">
    <source>
        <dbReference type="ARBA" id="ARBA00022989"/>
    </source>
</evidence>
<dbReference type="EMBL" id="BMEV01000029">
    <property type="protein sequence ID" value="GFZ76395.1"/>
    <property type="molecule type" value="Genomic_DNA"/>
</dbReference>
<evidence type="ECO:0000256" key="4">
    <source>
        <dbReference type="ARBA" id="ARBA00023136"/>
    </source>
</evidence>
<evidence type="ECO:0000313" key="6">
    <source>
        <dbReference type="EMBL" id="GFZ76395.1"/>
    </source>
</evidence>
<comment type="subunit">
    <text evidence="5">Forms a complex with TatA.</text>
</comment>
<sequence length="254" mass="29338">MAKEKLNQHDEKEMDVVGHLSELRNRIIVTAVFFFAFFIVGFIFIEDIYAFFAKDLGFKLTAIGPGEIIWLYFAMAGLIAVSGTIPILAYQIWAFIKPGLTPKERRVSVSFIPAIFILFIAGLVFGYFLFTQFIIPFLLTLNNGMFNVMFTLDKYFGFLFRVTIPIALLFEMPIVVMFLTSLGVLTPDFMKKTRKYAYFILVVISTIITPPDFITPILVSIPMIIIYEVSLQLSKVIYRRKLRKHEEFMREETI</sequence>
<dbReference type="NCBIfam" id="TIGR00945">
    <property type="entry name" value="tatC"/>
    <property type="match status" value="1"/>
</dbReference>
<dbReference type="PANTHER" id="PTHR30371:SF4">
    <property type="entry name" value="SEC-INDEPENDENT PROTEIN TRANSLOCASE PROTEIN TATCD"/>
    <property type="match status" value="1"/>
</dbReference>
<comment type="caution">
    <text evidence="6">The sequence shown here is derived from an EMBL/GenBank/DDBJ whole genome shotgun (WGS) entry which is preliminary data.</text>
</comment>
<name>A0A8J2TJZ9_9BACI</name>
<evidence type="ECO:0000256" key="5">
    <source>
        <dbReference type="HAMAP-Rule" id="MF_00902"/>
    </source>
</evidence>
<protein>
    <recommendedName>
        <fullName evidence="5">Sec-independent protein translocase protein TatC</fullName>
    </recommendedName>
</protein>
<keyword evidence="5" id="KW-1003">Cell membrane</keyword>
<reference evidence="6" key="2">
    <citation type="submission" date="2020-09" db="EMBL/GenBank/DDBJ databases">
        <authorList>
            <person name="Sun Q."/>
            <person name="Zhou Y."/>
        </authorList>
    </citation>
    <scope>NUCLEOTIDE SEQUENCE</scope>
    <source>
        <strain evidence="6">CGMCC 1.12360</strain>
    </source>
</reference>
<comment type="subcellular location">
    <subcellularLocation>
        <location evidence="5">Cell membrane</location>
        <topology evidence="5">Multi-pass membrane protein</topology>
    </subcellularLocation>
    <subcellularLocation>
        <location evidence="1">Membrane</location>
        <topology evidence="1">Multi-pass membrane protein</topology>
    </subcellularLocation>
</comment>
<feature type="transmembrane region" description="Helical" evidence="5">
    <location>
        <begin position="158"/>
        <end position="184"/>
    </location>
</feature>